<protein>
    <submittedName>
        <fullName evidence="1">Uncharacterized protein</fullName>
    </submittedName>
</protein>
<comment type="caution">
    <text evidence="1">The sequence shown here is derived from an EMBL/GenBank/DDBJ whole genome shotgun (WGS) entry which is preliminary data.</text>
</comment>
<organism evidence="1 2">
    <name type="scientific">Karstenula rhodostoma CBS 690.94</name>
    <dbReference type="NCBI Taxonomy" id="1392251"/>
    <lineage>
        <taxon>Eukaryota</taxon>
        <taxon>Fungi</taxon>
        <taxon>Dikarya</taxon>
        <taxon>Ascomycota</taxon>
        <taxon>Pezizomycotina</taxon>
        <taxon>Dothideomycetes</taxon>
        <taxon>Pleosporomycetidae</taxon>
        <taxon>Pleosporales</taxon>
        <taxon>Massarineae</taxon>
        <taxon>Didymosphaeriaceae</taxon>
        <taxon>Karstenula</taxon>
    </lineage>
</organism>
<proteinExistence type="predicted"/>
<gene>
    <name evidence="1" type="ORF">P171DRAFT_126500</name>
</gene>
<dbReference type="Proteomes" id="UP000799764">
    <property type="component" value="Unassembled WGS sequence"/>
</dbReference>
<dbReference type="AlphaFoldDB" id="A0A9P4U831"/>
<reference evidence="1" key="1">
    <citation type="journal article" date="2020" name="Stud. Mycol.">
        <title>101 Dothideomycetes genomes: a test case for predicting lifestyles and emergence of pathogens.</title>
        <authorList>
            <person name="Haridas S."/>
            <person name="Albert R."/>
            <person name="Binder M."/>
            <person name="Bloem J."/>
            <person name="Labutti K."/>
            <person name="Salamov A."/>
            <person name="Andreopoulos B."/>
            <person name="Baker S."/>
            <person name="Barry K."/>
            <person name="Bills G."/>
            <person name="Bluhm B."/>
            <person name="Cannon C."/>
            <person name="Castanera R."/>
            <person name="Culley D."/>
            <person name="Daum C."/>
            <person name="Ezra D."/>
            <person name="Gonzalez J."/>
            <person name="Henrissat B."/>
            <person name="Kuo A."/>
            <person name="Liang C."/>
            <person name="Lipzen A."/>
            <person name="Lutzoni F."/>
            <person name="Magnuson J."/>
            <person name="Mondo S."/>
            <person name="Nolan M."/>
            <person name="Ohm R."/>
            <person name="Pangilinan J."/>
            <person name="Park H.-J."/>
            <person name="Ramirez L."/>
            <person name="Alfaro M."/>
            <person name="Sun H."/>
            <person name="Tritt A."/>
            <person name="Yoshinaga Y."/>
            <person name="Zwiers L.-H."/>
            <person name="Turgeon B."/>
            <person name="Goodwin S."/>
            <person name="Spatafora J."/>
            <person name="Crous P."/>
            <person name="Grigoriev I."/>
        </authorList>
    </citation>
    <scope>NUCLEOTIDE SEQUENCE</scope>
    <source>
        <strain evidence="1">CBS 690.94</strain>
    </source>
</reference>
<evidence type="ECO:0000313" key="1">
    <source>
        <dbReference type="EMBL" id="KAF2439627.1"/>
    </source>
</evidence>
<keyword evidence="2" id="KW-1185">Reference proteome</keyword>
<sequence>MANPTYGTVHLARLRVACWRLASGHGSDDALVPAAELAGAHAHAHAHAHELQTAAVLAVVVVVAACLCSTSPGPAMGAISRSAVGAPRTKGNPIFLVKCRPVSSAPGLTAPPTTLATHYLLRQVRYPVHACLLVSFAQRQTKMQNVRQGRAACSPAGFTK</sequence>
<dbReference type="EMBL" id="MU001509">
    <property type="protein sequence ID" value="KAF2439627.1"/>
    <property type="molecule type" value="Genomic_DNA"/>
</dbReference>
<accession>A0A9P4U831</accession>
<evidence type="ECO:0000313" key="2">
    <source>
        <dbReference type="Proteomes" id="UP000799764"/>
    </source>
</evidence>
<name>A0A9P4U831_9PLEO</name>